<dbReference type="Gene3D" id="3.10.620.30">
    <property type="match status" value="1"/>
</dbReference>
<dbReference type="InterPro" id="IPR038765">
    <property type="entry name" value="Papain-like_cys_pep_sf"/>
</dbReference>
<feature type="region of interest" description="Disordered" evidence="1">
    <location>
        <begin position="169"/>
        <end position="193"/>
    </location>
</feature>
<dbReference type="InterPro" id="IPR025403">
    <property type="entry name" value="TgpA-like_C"/>
</dbReference>
<feature type="domain" description="Transglutaminase-like" evidence="3">
    <location>
        <begin position="735"/>
        <end position="806"/>
    </location>
</feature>
<evidence type="ECO:0000256" key="1">
    <source>
        <dbReference type="SAM" id="MobiDB-lite"/>
    </source>
</evidence>
<feature type="transmembrane region" description="Helical" evidence="2">
    <location>
        <begin position="465"/>
        <end position="485"/>
    </location>
</feature>
<dbReference type="Pfam" id="PF01841">
    <property type="entry name" value="Transglut_core"/>
    <property type="match status" value="1"/>
</dbReference>
<keyword evidence="2" id="KW-0472">Membrane</keyword>
<dbReference type="RefSeq" id="WP_380017063.1">
    <property type="nucleotide sequence ID" value="NZ_JBHLYR010000084.1"/>
</dbReference>
<dbReference type="PROSITE" id="PS51257">
    <property type="entry name" value="PROKAR_LIPOPROTEIN"/>
    <property type="match status" value="1"/>
</dbReference>
<protein>
    <submittedName>
        <fullName evidence="4">TransglutaminaseTgpA domain-containing protein</fullName>
    </submittedName>
</protein>
<proteinExistence type="predicted"/>
<dbReference type="InterPro" id="IPR002931">
    <property type="entry name" value="Transglutaminase-like"/>
</dbReference>
<evidence type="ECO:0000259" key="3">
    <source>
        <dbReference type="SMART" id="SM00460"/>
    </source>
</evidence>
<dbReference type="EMBL" id="JBHLYR010000084">
    <property type="protein sequence ID" value="MFB9995284.1"/>
    <property type="molecule type" value="Genomic_DNA"/>
</dbReference>
<feature type="transmembrane region" description="Helical" evidence="2">
    <location>
        <begin position="21"/>
        <end position="40"/>
    </location>
</feature>
<evidence type="ECO:0000313" key="4">
    <source>
        <dbReference type="EMBL" id="MFB9995284.1"/>
    </source>
</evidence>
<dbReference type="InterPro" id="IPR052901">
    <property type="entry name" value="Bact_TGase-like"/>
</dbReference>
<sequence length="979" mass="104494">MSQPARPQTALPSRLRPTHMGAGFLLLTLLTLVGCVNYSLSLGYGATFLLAGVWAVTAGQAMRAGRALRIRLDAPGEVFAGTASALTGQATGLAGTPFEVRLGTVAATGHTPADAADYFVLTLPPQARGPLTLPRVQIAAYDSLGLWRWVQAVPLAEVGLDVLPPVIPAPEQGAPTPPTRRTGAAGEGVTRTAGSEDFSGLRAYVPGDSPRLVSWKHAARTGTLLTREFDAPAGTALMFDWADTSGLGNAEARLSRLSAWIGAARAAGLPFGLTLPGHTLPVAAGEAQVRAALTALALYPPLPAPLPVPKPPRIATVLPAEALRFTLFGLAVALAPGVLRQPVWVSFLTALLLGYTAFQTRSAQAQSVLPQLAQPKSARHKSARPRPQLRPLPSWLLGIAAGMAAVALNAEYGTLLGSEAGTALLGLLVALKAAESHNLRDARLLVLLGLFVTFTHFLHGQGPLVALHALLSVTLMLAVASAWVIPLTEQTPEHTEPGPLRTAGRVVALALPLMLVLFVLFPRPDGPLWQLPLQGRNQTGLSDEIRAGEFSDLARSNAVAFRADFSTGLPAPQERYWRGPVFEGYDGLAWTQARLRGASPSIEPTGPENAYTLTLEPNGKPWLLTLDVPTELPPGTFLSTAFQAVNPRPTSTRARYVIRGRSARLGVQESTERLNYDLLLPVGQSQRTRDLAATWSGLAPEARVQAALNYLQTGGFTYTLNPPTLPEQNRIDAFLFGTRTGFCEHYASAFAFLMRAAGLPARIVGGYLGGEINPDGGYLIVRQQDAHAWVEVWLAGRGWTRVDPTAVVAPARLNTNLSTALTRPNATSAAPISAFARLRLRVDALQNRWNDTVVGYNGEQQRSLLGRVGLGQVGAAPYLLALLGLVALALVPALLVARRTARPRDPAARALHDLSVRLRLPRAPGETASAYAVRVQQRWPQSSESLNTFLNAYHEARYSPDASAEQAQKLRGLVRKVRR</sequence>
<keyword evidence="5" id="KW-1185">Reference proteome</keyword>
<dbReference type="Pfam" id="PF11992">
    <property type="entry name" value="TgpA_N"/>
    <property type="match status" value="1"/>
</dbReference>
<dbReference type="Pfam" id="PF13559">
    <property type="entry name" value="DUF4129"/>
    <property type="match status" value="1"/>
</dbReference>
<name>A0ABV6B689_9DEIO</name>
<keyword evidence="2" id="KW-1133">Transmembrane helix</keyword>
<dbReference type="SUPFAM" id="SSF54001">
    <property type="entry name" value="Cysteine proteinases"/>
    <property type="match status" value="1"/>
</dbReference>
<evidence type="ECO:0000256" key="2">
    <source>
        <dbReference type="SAM" id="Phobius"/>
    </source>
</evidence>
<evidence type="ECO:0000313" key="5">
    <source>
        <dbReference type="Proteomes" id="UP001589733"/>
    </source>
</evidence>
<feature type="transmembrane region" description="Helical" evidence="2">
    <location>
        <begin position="506"/>
        <end position="522"/>
    </location>
</feature>
<dbReference type="SMART" id="SM00460">
    <property type="entry name" value="TGc"/>
    <property type="match status" value="1"/>
</dbReference>
<accession>A0ABV6B689</accession>
<keyword evidence="2" id="KW-0812">Transmembrane</keyword>
<organism evidence="4 5">
    <name type="scientific">Deinococcus oregonensis</name>
    <dbReference type="NCBI Taxonomy" id="1805970"/>
    <lineage>
        <taxon>Bacteria</taxon>
        <taxon>Thermotogati</taxon>
        <taxon>Deinococcota</taxon>
        <taxon>Deinococci</taxon>
        <taxon>Deinococcales</taxon>
        <taxon>Deinococcaceae</taxon>
        <taxon>Deinococcus</taxon>
    </lineage>
</organism>
<dbReference type="PANTHER" id="PTHR42736:SF1">
    <property type="entry name" value="PROTEIN-GLUTAMINE GAMMA-GLUTAMYLTRANSFERASE"/>
    <property type="match status" value="1"/>
</dbReference>
<feature type="transmembrane region" description="Helical" evidence="2">
    <location>
        <begin position="414"/>
        <end position="431"/>
    </location>
</feature>
<reference evidence="4 5" key="1">
    <citation type="submission" date="2024-09" db="EMBL/GenBank/DDBJ databases">
        <authorList>
            <person name="Sun Q."/>
            <person name="Mori K."/>
        </authorList>
    </citation>
    <scope>NUCLEOTIDE SEQUENCE [LARGE SCALE GENOMIC DNA]</scope>
    <source>
        <strain evidence="4 5">JCM 13503</strain>
    </source>
</reference>
<feature type="transmembrane region" description="Helical" evidence="2">
    <location>
        <begin position="443"/>
        <end position="459"/>
    </location>
</feature>
<dbReference type="InterPro" id="IPR021878">
    <property type="entry name" value="TgpA_N"/>
</dbReference>
<dbReference type="Proteomes" id="UP001589733">
    <property type="component" value="Unassembled WGS sequence"/>
</dbReference>
<feature type="transmembrane region" description="Helical" evidence="2">
    <location>
        <begin position="875"/>
        <end position="897"/>
    </location>
</feature>
<gene>
    <name evidence="4" type="ORF">ACFFLM_25375</name>
</gene>
<dbReference type="PANTHER" id="PTHR42736">
    <property type="entry name" value="PROTEIN-GLUTAMINE GAMMA-GLUTAMYLTRANSFERASE"/>
    <property type="match status" value="1"/>
</dbReference>
<comment type="caution">
    <text evidence="4">The sequence shown here is derived from an EMBL/GenBank/DDBJ whole genome shotgun (WGS) entry which is preliminary data.</text>
</comment>